<dbReference type="Proteomes" id="UP000027129">
    <property type="component" value="Unassembled WGS sequence"/>
</dbReference>
<protein>
    <submittedName>
        <fullName evidence="1">Uncharacterized protein</fullName>
    </submittedName>
</protein>
<evidence type="ECO:0000313" key="2">
    <source>
        <dbReference type="Proteomes" id="UP000027129"/>
    </source>
</evidence>
<gene>
    <name evidence="1" type="ORF">Lani381_1303</name>
</gene>
<dbReference type="EMBL" id="JMHU01000014">
    <property type="protein sequence ID" value="KDA45678.1"/>
    <property type="molecule type" value="Genomic_DNA"/>
</dbReference>
<accession>A0ABR4RNK0</accession>
<reference evidence="1 2" key="1">
    <citation type="submission" date="2014-04" db="EMBL/GenBank/DDBJ databases">
        <title>Draft Genome Sequence of Lactobacillus animalis 381-IL-28.</title>
        <authorList>
            <person name="Sturino J.M."/>
            <person name="Rajendran M."/>
            <person name="Altermann E."/>
        </authorList>
    </citation>
    <scope>NUCLEOTIDE SEQUENCE [LARGE SCALE GENOMIC DNA]</scope>
    <source>
        <strain evidence="1 2">381-IL-28</strain>
    </source>
</reference>
<sequence>MEIIEGESLVDDKPTITKVTISNGQFEQINTVLDRLEIDKFQEYYIFPGVCDGTQWSFTAYLASGKILKTSGSNAWPEGFEEFIRLFETVRGDKELCEEDD</sequence>
<evidence type="ECO:0000313" key="1">
    <source>
        <dbReference type="EMBL" id="KDA45678.1"/>
    </source>
</evidence>
<proteinExistence type="predicted"/>
<comment type="caution">
    <text evidence="1">The sequence shown here is derived from an EMBL/GenBank/DDBJ whole genome shotgun (WGS) entry which is preliminary data.</text>
</comment>
<name>A0ABR4RNK0_9LACO</name>
<keyword evidence="2" id="KW-1185">Reference proteome</keyword>
<organism evidence="1 2">
    <name type="scientific">Ligilactobacillus animalis</name>
    <dbReference type="NCBI Taxonomy" id="1605"/>
    <lineage>
        <taxon>Bacteria</taxon>
        <taxon>Bacillati</taxon>
        <taxon>Bacillota</taxon>
        <taxon>Bacilli</taxon>
        <taxon>Lactobacillales</taxon>
        <taxon>Lactobacillaceae</taxon>
        <taxon>Ligilactobacillus</taxon>
    </lineage>
</organism>